<dbReference type="Pfam" id="PF01425">
    <property type="entry name" value="Amidase"/>
    <property type="match status" value="1"/>
</dbReference>
<evidence type="ECO:0000313" key="4">
    <source>
        <dbReference type="Proteomes" id="UP001207294"/>
    </source>
</evidence>
<dbReference type="GeneID" id="93564333"/>
<gene>
    <name evidence="3" type="primary">atzF</name>
    <name evidence="3" type="ORF">OH718_25745</name>
</gene>
<protein>
    <submittedName>
        <fullName evidence="3">Allophanate hydrolase</fullName>
        <ecNumber evidence="3">3.5.1.54</ecNumber>
    </submittedName>
</protein>
<keyword evidence="4" id="KW-1185">Reference proteome</keyword>
<feature type="domain" description="Amidase" evidence="1">
    <location>
        <begin position="56"/>
        <end position="443"/>
    </location>
</feature>
<proteinExistence type="predicted"/>
<dbReference type="RefSeq" id="WP_232849654.1">
    <property type="nucleotide sequence ID" value="NZ_JAFGZD010000039.1"/>
</dbReference>
<dbReference type="EMBL" id="JAOXML010000044">
    <property type="protein sequence ID" value="MCV4380008.1"/>
    <property type="molecule type" value="Genomic_DNA"/>
</dbReference>
<dbReference type="InterPro" id="IPR000120">
    <property type="entry name" value="Amidase"/>
</dbReference>
<dbReference type="SUPFAM" id="SSF75304">
    <property type="entry name" value="Amidase signature (AS) enzymes"/>
    <property type="match status" value="1"/>
</dbReference>
<dbReference type="NCBIfam" id="NF006043">
    <property type="entry name" value="PRK08186.1"/>
    <property type="match status" value="1"/>
</dbReference>
<dbReference type="PANTHER" id="PTHR11895:SF169">
    <property type="entry name" value="GLUTAMYL-TRNA(GLN) AMIDOTRANSFERASE"/>
    <property type="match status" value="1"/>
</dbReference>
<organism evidence="3 4">
    <name type="scientific">Pseudomonas capsici</name>
    <dbReference type="NCBI Taxonomy" id="2810614"/>
    <lineage>
        <taxon>Bacteria</taxon>
        <taxon>Pseudomonadati</taxon>
        <taxon>Pseudomonadota</taxon>
        <taxon>Gammaproteobacteria</taxon>
        <taxon>Pseudomonadales</taxon>
        <taxon>Pseudomonadaceae</taxon>
        <taxon>Pseudomonas</taxon>
    </lineage>
</organism>
<feature type="domain" description="Allophanate hydrolase C-terminal" evidence="2">
    <location>
        <begin position="477"/>
        <end position="599"/>
    </location>
</feature>
<dbReference type="Gene3D" id="3.90.1300.10">
    <property type="entry name" value="Amidase signature (AS) domain"/>
    <property type="match status" value="1"/>
</dbReference>
<name>A0ABT3C4I6_9PSED</name>
<dbReference type="Proteomes" id="UP001207294">
    <property type="component" value="Unassembled WGS sequence"/>
</dbReference>
<evidence type="ECO:0000259" key="2">
    <source>
        <dbReference type="Pfam" id="PF21986"/>
    </source>
</evidence>
<dbReference type="Gene3D" id="3.10.490.10">
    <property type="entry name" value="Gamma-glutamyl cyclotransferase-like"/>
    <property type="match status" value="1"/>
</dbReference>
<dbReference type="InterPro" id="IPR053844">
    <property type="entry name" value="AH_C"/>
</dbReference>
<keyword evidence="3" id="KW-0378">Hydrolase</keyword>
<comment type="caution">
    <text evidence="3">The sequence shown here is derived from an EMBL/GenBank/DDBJ whole genome shotgun (WGS) entry which is preliminary data.</text>
</comment>
<sequence>MQNTNCPSFGWTVSEWIAAYQNKSFTPDVLLALVNEYPKEDCAWISLASAEQIKSQLAELQSRLATANGEISKLPLYGVPFAIKDNIDAAGWVTTAGCPEFGYGATNDASVVAKLKAAGAILMGKTNLDQFATGLVGTRSPFGAVPNSFNPDYVSGGSSSGSASVVARGLVAFSLGTDTAGSGRVPAGFNNIVGLKPTKGLLANTGLVPACRTVDCISIFALTVEDAEAVLDVAGGYDPSDAYSRRNPNTAPAAISQTPKFAVPATLEFFGDTQNQAVYEQALNELSEMGVELARIDFSPFQELAEQLYYGPWVAERTVAMEKVLKSNPDVVNPVVRSIVENGFQYSACEAYKAEYLRAELSRRINDALAGFDALVVPTSPTIRTQAEMEVEPVLFNSQFGFYTNFTNLADLSALALPAGLRSDGLPAGITLIAPAWHDLALLHFGKRWQACVDLPLGATERFLPEPQPAKIALGTVRVAVVGAHLTGMPLNFQLTSRGAVLVEQTLTDSDYKLFALPGTLPPKPGLAKAVNGKSIIVELWDMPIARFGEFVAEIPAPLGIGNLTLIDGRSVKGFICEPWALSDALDITSFGGWRAYIASLKKA</sequence>
<dbReference type="InterPro" id="IPR036928">
    <property type="entry name" value="AS_sf"/>
</dbReference>
<evidence type="ECO:0000259" key="1">
    <source>
        <dbReference type="Pfam" id="PF01425"/>
    </source>
</evidence>
<reference evidence="3 4" key="1">
    <citation type="submission" date="2022-10" db="EMBL/GenBank/DDBJ databases">
        <title>Characterization of Pseudomonas capsici strains from pepper and tomato in Georgia.</title>
        <authorList>
            <person name="Zhao M."/>
            <person name="Dutta B."/>
        </authorList>
    </citation>
    <scope>NUCLEOTIDE SEQUENCE [LARGE SCALE GENOMIC DNA]</scope>
    <source>
        <strain evidence="3 4">Pc20-5</strain>
    </source>
</reference>
<dbReference type="InterPro" id="IPR014085">
    <property type="entry name" value="Allophanate_hydrolase"/>
</dbReference>
<dbReference type="Pfam" id="PF21986">
    <property type="entry name" value="AH_C"/>
    <property type="match status" value="1"/>
</dbReference>
<dbReference type="NCBIfam" id="TIGR02713">
    <property type="entry name" value="allophanate_hyd"/>
    <property type="match status" value="1"/>
</dbReference>
<accession>A0ABT3C4I6</accession>
<dbReference type="PANTHER" id="PTHR11895">
    <property type="entry name" value="TRANSAMIDASE"/>
    <property type="match status" value="1"/>
</dbReference>
<dbReference type="EC" id="3.5.1.54" evidence="3"/>
<evidence type="ECO:0000313" key="3">
    <source>
        <dbReference type="EMBL" id="MCV4380008.1"/>
    </source>
</evidence>
<dbReference type="InterPro" id="IPR023631">
    <property type="entry name" value="Amidase_dom"/>
</dbReference>
<dbReference type="Gene3D" id="1.20.58.1700">
    <property type="match status" value="1"/>
</dbReference>
<dbReference type="GO" id="GO:0004039">
    <property type="term" value="F:allophanate hydrolase activity"/>
    <property type="evidence" value="ECO:0007669"/>
    <property type="project" value="UniProtKB-EC"/>
</dbReference>